<dbReference type="Pfam" id="PF06528">
    <property type="entry name" value="Phage_P2_GpE"/>
    <property type="match status" value="1"/>
</dbReference>
<evidence type="ECO:0000313" key="1">
    <source>
        <dbReference type="EMBL" id="AMP13445.1"/>
    </source>
</evidence>
<dbReference type="Proteomes" id="UP000074914">
    <property type="component" value="Chromosome"/>
</dbReference>
<evidence type="ECO:0000313" key="2">
    <source>
        <dbReference type="Proteomes" id="UP000074914"/>
    </source>
</evidence>
<reference evidence="1 2" key="1">
    <citation type="submission" date="2015-11" db="EMBL/GenBank/DDBJ databases">
        <title>Exploring the genomic traits of fungus-feeding bacterial genus Collimonas.</title>
        <authorList>
            <person name="Song C."/>
            <person name="Schmidt R."/>
            <person name="de Jager V."/>
            <person name="Krzyzanowska D."/>
            <person name="Jongedijk E."/>
            <person name="Cankar K."/>
            <person name="Beekwilder J."/>
            <person name="van Veen A."/>
            <person name="de Boer W."/>
            <person name="van Veen J.A."/>
            <person name="Garbeva P."/>
        </authorList>
    </citation>
    <scope>NUCLEOTIDE SEQUENCE [LARGE SCALE GENOMIC DNA]</scope>
    <source>
        <strain evidence="1 2">Ter291</strain>
    </source>
</reference>
<accession>A0ABN4M763</accession>
<name>A0ABN4M763_9BURK</name>
<organism evidence="1 2">
    <name type="scientific">Collimonas pratensis</name>
    <dbReference type="NCBI Taxonomy" id="279113"/>
    <lineage>
        <taxon>Bacteria</taxon>
        <taxon>Pseudomonadati</taxon>
        <taxon>Pseudomonadota</taxon>
        <taxon>Betaproteobacteria</taxon>
        <taxon>Burkholderiales</taxon>
        <taxon>Oxalobacteraceae</taxon>
        <taxon>Collimonas</taxon>
    </lineage>
</organism>
<dbReference type="EMBL" id="CP013236">
    <property type="protein sequence ID" value="AMP13445.1"/>
    <property type="molecule type" value="Genomic_DNA"/>
</dbReference>
<sequence>MADIATVFHWPPQAMEELGITDLMAWRERARVRSGAEE</sequence>
<gene>
    <name evidence="1" type="ORF">CPter291_1169</name>
</gene>
<protein>
    <submittedName>
        <fullName evidence="1">Phage P2 GpE family protein</fullName>
    </submittedName>
</protein>
<dbReference type="InterPro" id="IPR009493">
    <property type="entry name" value="P2_GpE"/>
</dbReference>
<dbReference type="RefSeq" id="WP_082806961.1">
    <property type="nucleotide sequence ID" value="NZ_CP013236.1"/>
</dbReference>
<keyword evidence="2" id="KW-1185">Reference proteome</keyword>
<proteinExistence type="predicted"/>